<name>A0ABP8X9B5_9PSEU</name>
<protein>
    <submittedName>
        <fullName evidence="1">Uncharacterized protein</fullName>
    </submittedName>
</protein>
<reference evidence="2" key="1">
    <citation type="journal article" date="2019" name="Int. J. Syst. Evol. Microbiol.">
        <title>The Global Catalogue of Microorganisms (GCM) 10K type strain sequencing project: providing services to taxonomists for standard genome sequencing and annotation.</title>
        <authorList>
            <consortium name="The Broad Institute Genomics Platform"/>
            <consortium name="The Broad Institute Genome Sequencing Center for Infectious Disease"/>
            <person name="Wu L."/>
            <person name="Ma J."/>
        </authorList>
    </citation>
    <scope>NUCLEOTIDE SEQUENCE [LARGE SCALE GENOMIC DNA]</scope>
    <source>
        <strain evidence="2">JCM 18055</strain>
    </source>
</reference>
<comment type="caution">
    <text evidence="1">The sequence shown here is derived from an EMBL/GenBank/DDBJ whole genome shotgun (WGS) entry which is preliminary data.</text>
</comment>
<organism evidence="1 2">
    <name type="scientific">Pseudonocardia yuanmonensis</name>
    <dbReference type="NCBI Taxonomy" id="1095914"/>
    <lineage>
        <taxon>Bacteria</taxon>
        <taxon>Bacillati</taxon>
        <taxon>Actinomycetota</taxon>
        <taxon>Actinomycetes</taxon>
        <taxon>Pseudonocardiales</taxon>
        <taxon>Pseudonocardiaceae</taxon>
        <taxon>Pseudonocardia</taxon>
    </lineage>
</organism>
<accession>A0ABP8X9B5</accession>
<sequence>MISGRPQGAAPALGRYWARAAAEPRVAVSRLIRVGERAAEVAARLRADPALPWASALLVQTRPTRTDLAGHLRTLAVATEAVSAVRESVAAGPRRTAGWTA</sequence>
<gene>
    <name evidence="1" type="ORF">GCM10023215_47660</name>
</gene>
<proteinExistence type="predicted"/>
<evidence type="ECO:0000313" key="1">
    <source>
        <dbReference type="EMBL" id="GAA4702833.1"/>
    </source>
</evidence>
<keyword evidence="2" id="KW-1185">Reference proteome</keyword>
<dbReference type="EMBL" id="BAABIC010000018">
    <property type="protein sequence ID" value="GAA4702833.1"/>
    <property type="molecule type" value="Genomic_DNA"/>
</dbReference>
<dbReference type="Proteomes" id="UP001500325">
    <property type="component" value="Unassembled WGS sequence"/>
</dbReference>
<dbReference type="RefSeq" id="WP_345382960.1">
    <property type="nucleotide sequence ID" value="NZ_BAABIC010000018.1"/>
</dbReference>
<evidence type="ECO:0000313" key="2">
    <source>
        <dbReference type="Proteomes" id="UP001500325"/>
    </source>
</evidence>